<proteinExistence type="predicted"/>
<name>A0A1V4HUC5_NITVU</name>
<keyword evidence="2" id="KW-1185">Reference proteome</keyword>
<reference evidence="1 2" key="1">
    <citation type="submission" date="2017-02" db="EMBL/GenBank/DDBJ databases">
        <title>Genome sequence of the nitrite-oxidizing bacterium Nitrobacter vulgaris strain Ab1.</title>
        <authorList>
            <person name="Mellbye B.L."/>
            <person name="Davis E.W."/>
            <person name="Spieck E."/>
            <person name="Chang J.H."/>
            <person name="Bottomley P.J."/>
            <person name="Sayavedra-Soto L.A."/>
        </authorList>
    </citation>
    <scope>NUCLEOTIDE SEQUENCE [LARGE SCALE GENOMIC DNA]</scope>
    <source>
        <strain evidence="1 2">Ab1</strain>
    </source>
</reference>
<accession>A0A1V4HUC5</accession>
<comment type="caution">
    <text evidence="1">The sequence shown here is derived from an EMBL/GenBank/DDBJ whole genome shotgun (WGS) entry which is preliminary data.</text>
</comment>
<organism evidence="1 2">
    <name type="scientific">Nitrobacter vulgaris</name>
    <dbReference type="NCBI Taxonomy" id="29421"/>
    <lineage>
        <taxon>Bacteria</taxon>
        <taxon>Pseudomonadati</taxon>
        <taxon>Pseudomonadota</taxon>
        <taxon>Alphaproteobacteria</taxon>
        <taxon>Hyphomicrobiales</taxon>
        <taxon>Nitrobacteraceae</taxon>
        <taxon>Nitrobacter</taxon>
    </lineage>
</organism>
<dbReference type="AlphaFoldDB" id="A0A1V4HUC5"/>
<sequence>MPPDRVIVYSVNSSRVIFSRSHLLKNYDQKRGRRRNGITSIEGGIMNAAIASAAVAGQQSVANIT</sequence>
<evidence type="ECO:0000313" key="2">
    <source>
        <dbReference type="Proteomes" id="UP000189940"/>
    </source>
</evidence>
<evidence type="ECO:0000313" key="1">
    <source>
        <dbReference type="EMBL" id="OPH81591.1"/>
    </source>
</evidence>
<protein>
    <submittedName>
        <fullName evidence="1">Uncharacterized protein</fullName>
    </submittedName>
</protein>
<dbReference type="EMBL" id="MWPQ01000058">
    <property type="protein sequence ID" value="OPH81591.1"/>
    <property type="molecule type" value="Genomic_DNA"/>
</dbReference>
<gene>
    <name evidence="1" type="ORF">B2M20_16955</name>
</gene>
<dbReference type="Proteomes" id="UP000189940">
    <property type="component" value="Unassembled WGS sequence"/>
</dbReference>